<gene>
    <name evidence="18" type="ORF">L2A60_11385</name>
</gene>
<dbReference type="InterPro" id="IPR003661">
    <property type="entry name" value="HisK_dim/P_dom"/>
</dbReference>
<dbReference type="PANTHER" id="PTHR44936:SF5">
    <property type="entry name" value="SENSOR HISTIDINE KINASE ENVZ"/>
    <property type="match status" value="1"/>
</dbReference>
<feature type="domain" description="HAMP" evidence="17">
    <location>
        <begin position="189"/>
        <end position="242"/>
    </location>
</feature>
<dbReference type="InterPro" id="IPR004358">
    <property type="entry name" value="Sig_transdc_His_kin-like_C"/>
</dbReference>
<dbReference type="SMART" id="SM00387">
    <property type="entry name" value="HATPase_c"/>
    <property type="match status" value="1"/>
</dbReference>
<dbReference type="SMART" id="SM00304">
    <property type="entry name" value="HAMP"/>
    <property type="match status" value="1"/>
</dbReference>
<dbReference type="SMART" id="SM00388">
    <property type="entry name" value="HisKA"/>
    <property type="match status" value="1"/>
</dbReference>
<keyword evidence="9" id="KW-0547">Nucleotide-binding</keyword>
<keyword evidence="5" id="KW-0997">Cell inner membrane</keyword>
<evidence type="ECO:0000256" key="6">
    <source>
        <dbReference type="ARBA" id="ARBA00022553"/>
    </source>
</evidence>
<evidence type="ECO:0000256" key="2">
    <source>
        <dbReference type="ARBA" id="ARBA00004429"/>
    </source>
</evidence>
<dbReference type="PROSITE" id="PS50885">
    <property type="entry name" value="HAMP"/>
    <property type="match status" value="1"/>
</dbReference>
<dbReference type="InterPro" id="IPR036890">
    <property type="entry name" value="HATPase_C_sf"/>
</dbReference>
<dbReference type="PROSITE" id="PS50109">
    <property type="entry name" value="HIS_KIN"/>
    <property type="match status" value="1"/>
</dbReference>
<evidence type="ECO:0000256" key="8">
    <source>
        <dbReference type="ARBA" id="ARBA00022692"/>
    </source>
</evidence>
<organism evidence="18 19">
    <name type="scientific">Acidiphilium iwatense</name>
    <dbReference type="NCBI Taxonomy" id="768198"/>
    <lineage>
        <taxon>Bacteria</taxon>
        <taxon>Pseudomonadati</taxon>
        <taxon>Pseudomonadota</taxon>
        <taxon>Alphaproteobacteria</taxon>
        <taxon>Acetobacterales</taxon>
        <taxon>Acidocellaceae</taxon>
        <taxon>Acidiphilium</taxon>
    </lineage>
</organism>
<name>A0ABS9E0U8_9PROT</name>
<dbReference type="EC" id="2.7.13.3" evidence="3"/>
<keyword evidence="4" id="KW-1003">Cell membrane</keyword>
<dbReference type="Gene3D" id="1.10.287.130">
    <property type="match status" value="1"/>
</dbReference>
<comment type="catalytic activity">
    <reaction evidence="1">
        <text>ATP + protein L-histidine = ADP + protein N-phospho-L-histidine.</text>
        <dbReference type="EC" id="2.7.13.3"/>
    </reaction>
</comment>
<reference evidence="18 19" key="1">
    <citation type="submission" date="2022-01" db="EMBL/GenBank/DDBJ databases">
        <authorList>
            <person name="Won M."/>
            <person name="Kim S.-J."/>
            <person name="Kwon S.-W."/>
        </authorList>
    </citation>
    <scope>NUCLEOTIDE SEQUENCE [LARGE SCALE GENOMIC DNA]</scope>
    <source>
        <strain evidence="18 19">KCTC 23505</strain>
    </source>
</reference>
<evidence type="ECO:0000259" key="17">
    <source>
        <dbReference type="PROSITE" id="PS50885"/>
    </source>
</evidence>
<keyword evidence="6" id="KW-0597">Phosphoprotein</keyword>
<evidence type="ECO:0000256" key="10">
    <source>
        <dbReference type="ARBA" id="ARBA00022777"/>
    </source>
</evidence>
<evidence type="ECO:0000313" key="19">
    <source>
        <dbReference type="Proteomes" id="UP001521209"/>
    </source>
</evidence>
<dbReference type="CDD" id="cd06225">
    <property type="entry name" value="HAMP"/>
    <property type="match status" value="1"/>
</dbReference>
<evidence type="ECO:0000256" key="12">
    <source>
        <dbReference type="ARBA" id="ARBA00022989"/>
    </source>
</evidence>
<keyword evidence="10" id="KW-0418">Kinase</keyword>
<proteinExistence type="predicted"/>
<keyword evidence="7" id="KW-0808">Transferase</keyword>
<keyword evidence="8 15" id="KW-0812">Transmembrane</keyword>
<evidence type="ECO:0000256" key="13">
    <source>
        <dbReference type="ARBA" id="ARBA00023012"/>
    </source>
</evidence>
<dbReference type="RefSeq" id="WP_235704500.1">
    <property type="nucleotide sequence ID" value="NZ_JAKGBZ010000020.1"/>
</dbReference>
<evidence type="ECO:0000259" key="16">
    <source>
        <dbReference type="PROSITE" id="PS50109"/>
    </source>
</evidence>
<keyword evidence="14 15" id="KW-0472">Membrane</keyword>
<protein>
    <recommendedName>
        <fullName evidence="3">histidine kinase</fullName>
        <ecNumber evidence="3">2.7.13.3</ecNumber>
    </recommendedName>
</protein>
<evidence type="ECO:0000256" key="11">
    <source>
        <dbReference type="ARBA" id="ARBA00022840"/>
    </source>
</evidence>
<comment type="subcellular location">
    <subcellularLocation>
        <location evidence="2">Cell inner membrane</location>
        <topology evidence="2">Multi-pass membrane protein</topology>
    </subcellularLocation>
</comment>
<dbReference type="SUPFAM" id="SSF55874">
    <property type="entry name" value="ATPase domain of HSP90 chaperone/DNA topoisomerase II/histidine kinase"/>
    <property type="match status" value="1"/>
</dbReference>
<dbReference type="EMBL" id="JAKGBZ010000020">
    <property type="protein sequence ID" value="MCF3947277.1"/>
    <property type="molecule type" value="Genomic_DNA"/>
</dbReference>
<evidence type="ECO:0000256" key="7">
    <source>
        <dbReference type="ARBA" id="ARBA00022679"/>
    </source>
</evidence>
<dbReference type="CDD" id="cd00082">
    <property type="entry name" value="HisKA"/>
    <property type="match status" value="1"/>
</dbReference>
<dbReference type="InterPro" id="IPR005467">
    <property type="entry name" value="His_kinase_dom"/>
</dbReference>
<evidence type="ECO:0000256" key="5">
    <source>
        <dbReference type="ARBA" id="ARBA00022519"/>
    </source>
</evidence>
<evidence type="ECO:0000256" key="1">
    <source>
        <dbReference type="ARBA" id="ARBA00000085"/>
    </source>
</evidence>
<evidence type="ECO:0000256" key="9">
    <source>
        <dbReference type="ARBA" id="ARBA00022741"/>
    </source>
</evidence>
<dbReference type="Pfam" id="PF00672">
    <property type="entry name" value="HAMP"/>
    <property type="match status" value="1"/>
</dbReference>
<dbReference type="InterPro" id="IPR003660">
    <property type="entry name" value="HAMP_dom"/>
</dbReference>
<keyword evidence="19" id="KW-1185">Reference proteome</keyword>
<dbReference type="InterPro" id="IPR003594">
    <property type="entry name" value="HATPase_dom"/>
</dbReference>
<sequence>MISRPMRFRLWPASLAWRTALTLLAGFAVVQAIGLGIHTANQMALNHIIAEREIATRDILLYRRVALAPAEDRPSIVAAEQGLNGERISLDPIPPFSGSFALPLPARQIIRGSILAFPMKPRFRPHRILMRGRIQSPPRMILSFKLPDQGWLTISSPFHPSAPWQSPGFATAFIVMFVLGALLIFWAVFRLTAPVRTLAEAAEQLGRDIAHAPALPESGPTEIATAAVAFNTMAMRIRRFVEDRTFLLSAIGHDLRTPITRLKLRTEFLEDDQQREKFLGDLDELEAMLASTLAFGRDVAQSEASVPVDLVTLLRTVLDEAADIIPECADALRYDGPSHVTLRARPLALKRAFANLIGNALKYGDSARVTLRDAARDTLRIDIEDDGPGIPAAELDRVFEPFRRVESSRNRETGGTGLGLAIARNAIRAHGGDITLANKHGGKGLIASVYLPR</sequence>
<dbReference type="CDD" id="cd00075">
    <property type="entry name" value="HATPase"/>
    <property type="match status" value="1"/>
</dbReference>
<dbReference type="InterPro" id="IPR036097">
    <property type="entry name" value="HisK_dim/P_sf"/>
</dbReference>
<evidence type="ECO:0000313" key="18">
    <source>
        <dbReference type="EMBL" id="MCF3947277.1"/>
    </source>
</evidence>
<dbReference type="PANTHER" id="PTHR44936">
    <property type="entry name" value="SENSOR PROTEIN CREC"/>
    <property type="match status" value="1"/>
</dbReference>
<feature type="transmembrane region" description="Helical" evidence="15">
    <location>
        <begin position="169"/>
        <end position="189"/>
    </location>
</feature>
<evidence type="ECO:0000256" key="3">
    <source>
        <dbReference type="ARBA" id="ARBA00012438"/>
    </source>
</evidence>
<dbReference type="SUPFAM" id="SSF47384">
    <property type="entry name" value="Homodimeric domain of signal transducing histidine kinase"/>
    <property type="match status" value="1"/>
</dbReference>
<dbReference type="Pfam" id="PF02518">
    <property type="entry name" value="HATPase_c"/>
    <property type="match status" value="1"/>
</dbReference>
<keyword evidence="12 15" id="KW-1133">Transmembrane helix</keyword>
<keyword evidence="13" id="KW-0902">Two-component regulatory system</keyword>
<feature type="domain" description="Histidine kinase" evidence="16">
    <location>
        <begin position="250"/>
        <end position="453"/>
    </location>
</feature>
<keyword evidence="11 18" id="KW-0067">ATP-binding</keyword>
<dbReference type="InterPro" id="IPR050980">
    <property type="entry name" value="2C_sensor_his_kinase"/>
</dbReference>
<dbReference type="GO" id="GO:0005524">
    <property type="term" value="F:ATP binding"/>
    <property type="evidence" value="ECO:0007669"/>
    <property type="project" value="UniProtKB-KW"/>
</dbReference>
<evidence type="ECO:0000256" key="14">
    <source>
        <dbReference type="ARBA" id="ARBA00023136"/>
    </source>
</evidence>
<evidence type="ECO:0000256" key="15">
    <source>
        <dbReference type="SAM" id="Phobius"/>
    </source>
</evidence>
<dbReference type="Gene3D" id="3.30.565.10">
    <property type="entry name" value="Histidine kinase-like ATPase, C-terminal domain"/>
    <property type="match status" value="1"/>
</dbReference>
<dbReference type="PRINTS" id="PR00344">
    <property type="entry name" value="BCTRLSENSOR"/>
</dbReference>
<dbReference type="Proteomes" id="UP001521209">
    <property type="component" value="Unassembled WGS sequence"/>
</dbReference>
<evidence type="ECO:0000256" key="4">
    <source>
        <dbReference type="ARBA" id="ARBA00022475"/>
    </source>
</evidence>
<accession>A0ABS9E0U8</accession>
<comment type="caution">
    <text evidence="18">The sequence shown here is derived from an EMBL/GenBank/DDBJ whole genome shotgun (WGS) entry which is preliminary data.</text>
</comment>